<dbReference type="PANTHER" id="PTHR44809:SF1">
    <property type="entry name" value="PROTEIN O-MANNOSYL-TRANSFERASE TMTC1"/>
    <property type="match status" value="1"/>
</dbReference>
<feature type="repeat" description="TPR" evidence="1">
    <location>
        <begin position="274"/>
        <end position="307"/>
    </location>
</feature>
<dbReference type="EMBL" id="VTUX01000010">
    <property type="protein sequence ID" value="KAA1188408.1"/>
    <property type="molecule type" value="Genomic_DNA"/>
</dbReference>
<evidence type="ECO:0000313" key="3">
    <source>
        <dbReference type="EMBL" id="KAA1188408.1"/>
    </source>
</evidence>
<dbReference type="SMART" id="SM00028">
    <property type="entry name" value="TPR"/>
    <property type="match status" value="8"/>
</dbReference>
<keyword evidence="1" id="KW-0802">TPR repeat</keyword>
<feature type="repeat" description="TPR" evidence="1">
    <location>
        <begin position="105"/>
        <end position="138"/>
    </location>
</feature>
<evidence type="ECO:0000256" key="1">
    <source>
        <dbReference type="PROSITE-ProRule" id="PRU00339"/>
    </source>
</evidence>
<dbReference type="AlphaFoldDB" id="A0A5B0WPM3"/>
<dbReference type="SMART" id="SM01043">
    <property type="entry name" value="BTAD"/>
    <property type="match status" value="1"/>
</dbReference>
<dbReference type="Gene3D" id="1.25.40.10">
    <property type="entry name" value="Tetratricopeptide repeat domain"/>
    <property type="match status" value="2"/>
</dbReference>
<sequence>MTLYFSIATTTNQRCHVTAIAQKTRDAPTMQTATQKQQQSIATVVGALRQGDLQAAELLCRNYLRDHPGSVPHLQLLARTLVHSGSIGAALEPLQMAIKLAPDFAPLYEDLGNIRGMSGDHNGAIEALKRAVQLDPQLSSAHKKLAQALQATGRHDEIDEAMEGYLDHDSEAAMVATGAEHWRAGRMAEAQTVLKKALRSNPDNVDAMRFLAMVYHAEGKYIDDAEALLRRAIAIAPDFHQALGNLGRILIENGKSEEAAEIYERWVELKPDNDEAWSGLGRARAHLGEVEAAATAYRESIRLNPDVASVHMALAHMLKTIGKQEEALAAYRESVRIKPSLGESYWSMANLKIFHFEPEEVDAMETQLAGGEVSEQGQVNFHFALGKAYEDERNYDKAWHHYHKGNQLQRTRVDYDPVENEMHLQKLRDVFTAERMAESRDWGHPDAAPIFIVGMPRSGSTLIEQILASHSQVEGTAELPNLAAIATGTGKYRHDGLVYPSTVNSFTPRDFAAYGKEYLQQVQRHRVEGAPFFIDKMPNNFIHVGWIAMTLPNAKIINTRRHPLDSCLGVYKQLFAKGQHFTYDTFELAEFYHTYVDIMDHWHEVLPGRVLDVHYEDTVTDLEQQVRKILDYCELPFEDNCLRYYETERAVKTASSEQVRQPIYTSALGLWQKYEKHLGEWQEVLGDVIDDLPPSVRAAAG</sequence>
<dbReference type="InterPro" id="IPR052943">
    <property type="entry name" value="TMTC_O-mannosyl-trnsfr"/>
</dbReference>
<accession>A0A5B0WPM3</accession>
<evidence type="ECO:0000313" key="4">
    <source>
        <dbReference type="Proteomes" id="UP000323708"/>
    </source>
</evidence>
<proteinExistence type="predicted"/>
<evidence type="ECO:0000259" key="2">
    <source>
        <dbReference type="SMART" id="SM01043"/>
    </source>
</evidence>
<gene>
    <name evidence="3" type="ORF">F0M18_18090</name>
</gene>
<dbReference type="Proteomes" id="UP000323708">
    <property type="component" value="Unassembled WGS sequence"/>
</dbReference>
<dbReference type="SUPFAM" id="SSF48452">
    <property type="entry name" value="TPR-like"/>
    <property type="match status" value="2"/>
</dbReference>
<keyword evidence="4" id="KW-1185">Reference proteome</keyword>
<dbReference type="InterPro" id="IPR027417">
    <property type="entry name" value="P-loop_NTPase"/>
</dbReference>
<dbReference type="Gene3D" id="3.40.50.300">
    <property type="entry name" value="P-loop containing nucleotide triphosphate hydrolases"/>
    <property type="match status" value="1"/>
</dbReference>
<dbReference type="InterPro" id="IPR011990">
    <property type="entry name" value="TPR-like_helical_dom_sf"/>
</dbReference>
<dbReference type="InterPro" id="IPR005158">
    <property type="entry name" value="BTAD"/>
</dbReference>
<feature type="repeat" description="TPR" evidence="1">
    <location>
        <begin position="240"/>
        <end position="273"/>
    </location>
</feature>
<feature type="domain" description="Bacterial transcriptional activator" evidence="2">
    <location>
        <begin position="205"/>
        <end position="315"/>
    </location>
</feature>
<dbReference type="PROSITE" id="PS50005">
    <property type="entry name" value="TPR"/>
    <property type="match status" value="5"/>
</dbReference>
<dbReference type="SUPFAM" id="SSF52540">
    <property type="entry name" value="P-loop containing nucleoside triphosphate hydrolases"/>
    <property type="match status" value="1"/>
</dbReference>
<feature type="repeat" description="TPR" evidence="1">
    <location>
        <begin position="308"/>
        <end position="341"/>
    </location>
</feature>
<feature type="repeat" description="TPR" evidence="1">
    <location>
        <begin position="171"/>
        <end position="204"/>
    </location>
</feature>
<name>A0A5B0WPM3_9GAMM</name>
<dbReference type="InterPro" id="IPR019734">
    <property type="entry name" value="TPR_rpt"/>
</dbReference>
<comment type="caution">
    <text evidence="3">The sequence shown here is derived from an EMBL/GenBank/DDBJ whole genome shotgun (WGS) entry which is preliminary data.</text>
</comment>
<dbReference type="PANTHER" id="PTHR44809">
    <property type="match status" value="1"/>
</dbReference>
<organism evidence="3 4">
    <name type="scientific">Pseudohalioglobus sediminis</name>
    <dbReference type="NCBI Taxonomy" id="2606449"/>
    <lineage>
        <taxon>Bacteria</taxon>
        <taxon>Pseudomonadati</taxon>
        <taxon>Pseudomonadota</taxon>
        <taxon>Gammaproteobacteria</taxon>
        <taxon>Cellvibrionales</taxon>
        <taxon>Halieaceae</taxon>
        <taxon>Pseudohalioglobus</taxon>
    </lineage>
</organism>
<protein>
    <submittedName>
        <fullName evidence="3">Tetratricopeptide repeat protein</fullName>
    </submittedName>
</protein>
<dbReference type="Pfam" id="PF13432">
    <property type="entry name" value="TPR_16"/>
    <property type="match status" value="2"/>
</dbReference>
<reference evidence="3 4" key="1">
    <citation type="submission" date="2019-09" db="EMBL/GenBank/DDBJ databases">
        <authorList>
            <person name="Chen X.-Y."/>
        </authorList>
    </citation>
    <scope>NUCLEOTIDE SEQUENCE [LARGE SCALE GENOMIC DNA]</scope>
    <source>
        <strain evidence="3 4">NY5</strain>
    </source>
</reference>
<dbReference type="Pfam" id="PF13469">
    <property type="entry name" value="Sulfotransfer_3"/>
    <property type="match status" value="1"/>
</dbReference>
<dbReference type="Pfam" id="PF13181">
    <property type="entry name" value="TPR_8"/>
    <property type="match status" value="2"/>
</dbReference>